<dbReference type="RefSeq" id="XP_041562180.1">
    <property type="nucleotide sequence ID" value="XM_041696562.1"/>
</dbReference>
<organism evidence="1 2">
    <name type="scientific">Aspergillus puulaauensis</name>
    <dbReference type="NCBI Taxonomy" id="1220207"/>
    <lineage>
        <taxon>Eukaryota</taxon>
        <taxon>Fungi</taxon>
        <taxon>Dikarya</taxon>
        <taxon>Ascomycota</taxon>
        <taxon>Pezizomycotina</taxon>
        <taxon>Eurotiomycetes</taxon>
        <taxon>Eurotiomycetidae</taxon>
        <taxon>Eurotiales</taxon>
        <taxon>Aspergillaceae</taxon>
        <taxon>Aspergillus</taxon>
    </lineage>
</organism>
<gene>
    <name evidence="1" type="ORF">APUU_80297A</name>
</gene>
<dbReference type="GeneID" id="64979991"/>
<name>A0A7R8AS24_9EURO</name>
<proteinExistence type="predicted"/>
<dbReference type="Proteomes" id="UP000654913">
    <property type="component" value="Chromosome 8"/>
</dbReference>
<reference evidence="1" key="2">
    <citation type="submission" date="2021-02" db="EMBL/GenBank/DDBJ databases">
        <title>Aspergillus puulaauensis MK2 genome sequence.</title>
        <authorList>
            <person name="Futagami T."/>
            <person name="Mori K."/>
            <person name="Kadooka C."/>
            <person name="Tanaka T."/>
        </authorList>
    </citation>
    <scope>NUCLEOTIDE SEQUENCE</scope>
    <source>
        <strain evidence="1">MK2</strain>
    </source>
</reference>
<protein>
    <submittedName>
        <fullName evidence="1">Uncharacterized protein</fullName>
    </submittedName>
</protein>
<dbReference type="KEGG" id="apuu:APUU_80297A"/>
<dbReference type="AlphaFoldDB" id="A0A7R8AS24"/>
<keyword evidence="2" id="KW-1185">Reference proteome</keyword>
<dbReference type="EMBL" id="AP024450">
    <property type="protein sequence ID" value="BCS29994.1"/>
    <property type="molecule type" value="Genomic_DNA"/>
</dbReference>
<evidence type="ECO:0000313" key="1">
    <source>
        <dbReference type="EMBL" id="BCS29994.1"/>
    </source>
</evidence>
<reference evidence="1" key="1">
    <citation type="submission" date="2021-01" db="EMBL/GenBank/DDBJ databases">
        <authorList>
            <consortium name="Aspergillus puulaauensis MK2 genome sequencing consortium"/>
            <person name="Kazuki M."/>
            <person name="Futagami T."/>
        </authorList>
    </citation>
    <scope>NUCLEOTIDE SEQUENCE</scope>
    <source>
        <strain evidence="1">MK2</strain>
    </source>
</reference>
<evidence type="ECO:0000313" key="2">
    <source>
        <dbReference type="Proteomes" id="UP000654913"/>
    </source>
</evidence>
<accession>A0A7R8AS24</accession>
<sequence length="122" mass="13259">MTSHEVATMVLFSFLPMRPDMPLPPGSWSPTSTATIFYSSLIVLAVCTSRETYQTGGGESILIESSTNTCSDFQRAVLQPLPPFALQEADSSSFSRVGANNDMHTTWVPPISNLSVVDRDSK</sequence>